<organism evidence="2 3">
    <name type="scientific">Artemisia annua</name>
    <name type="common">Sweet wormwood</name>
    <dbReference type="NCBI Taxonomy" id="35608"/>
    <lineage>
        <taxon>Eukaryota</taxon>
        <taxon>Viridiplantae</taxon>
        <taxon>Streptophyta</taxon>
        <taxon>Embryophyta</taxon>
        <taxon>Tracheophyta</taxon>
        <taxon>Spermatophyta</taxon>
        <taxon>Magnoliopsida</taxon>
        <taxon>eudicotyledons</taxon>
        <taxon>Gunneridae</taxon>
        <taxon>Pentapetalae</taxon>
        <taxon>asterids</taxon>
        <taxon>campanulids</taxon>
        <taxon>Asterales</taxon>
        <taxon>Asteraceae</taxon>
        <taxon>Asteroideae</taxon>
        <taxon>Anthemideae</taxon>
        <taxon>Artemisiinae</taxon>
        <taxon>Artemisia</taxon>
    </lineage>
</organism>
<comment type="caution">
    <text evidence="2">The sequence shown here is derived from an EMBL/GenBank/DDBJ whole genome shotgun (WGS) entry which is preliminary data.</text>
</comment>
<dbReference type="InterPro" id="IPR026960">
    <property type="entry name" value="RVT-Znf"/>
</dbReference>
<dbReference type="Proteomes" id="UP000245207">
    <property type="component" value="Unassembled WGS sequence"/>
</dbReference>
<evidence type="ECO:0000313" key="2">
    <source>
        <dbReference type="EMBL" id="PWA43026.1"/>
    </source>
</evidence>
<dbReference type="OrthoDB" id="10548834at2759"/>
<proteinExistence type="predicted"/>
<keyword evidence="3" id="KW-1185">Reference proteome</keyword>
<evidence type="ECO:0000259" key="1">
    <source>
        <dbReference type="Pfam" id="PF13966"/>
    </source>
</evidence>
<dbReference type="EMBL" id="PKPP01012059">
    <property type="protein sequence ID" value="PWA43026.1"/>
    <property type="molecule type" value="Genomic_DNA"/>
</dbReference>
<name>A0A2U1L200_ARTAN</name>
<reference evidence="2 3" key="1">
    <citation type="journal article" date="2018" name="Mol. Plant">
        <title>The genome of Artemisia annua provides insight into the evolution of Asteraceae family and artemisinin biosynthesis.</title>
        <authorList>
            <person name="Shen Q."/>
            <person name="Zhang L."/>
            <person name="Liao Z."/>
            <person name="Wang S."/>
            <person name="Yan T."/>
            <person name="Shi P."/>
            <person name="Liu M."/>
            <person name="Fu X."/>
            <person name="Pan Q."/>
            <person name="Wang Y."/>
            <person name="Lv Z."/>
            <person name="Lu X."/>
            <person name="Zhang F."/>
            <person name="Jiang W."/>
            <person name="Ma Y."/>
            <person name="Chen M."/>
            <person name="Hao X."/>
            <person name="Li L."/>
            <person name="Tang Y."/>
            <person name="Lv G."/>
            <person name="Zhou Y."/>
            <person name="Sun X."/>
            <person name="Brodelius P.E."/>
            <person name="Rose J.K.C."/>
            <person name="Tang K."/>
        </authorList>
    </citation>
    <scope>NUCLEOTIDE SEQUENCE [LARGE SCALE GENOMIC DNA]</scope>
    <source>
        <strain evidence="3">cv. Huhao1</strain>
        <tissue evidence="2">Leaf</tissue>
    </source>
</reference>
<dbReference type="AlphaFoldDB" id="A0A2U1L200"/>
<gene>
    <name evidence="2" type="ORF">CTI12_AA539820</name>
</gene>
<sequence length="82" mass="9760">MTLRIAKRTQVKWNKIIPIKINVHSWRFSRDRLPTRPNIDARGIKIDALRCPPCDECTEYATHLFVVTRMIQSEKWRAIQIN</sequence>
<evidence type="ECO:0000313" key="3">
    <source>
        <dbReference type="Proteomes" id="UP000245207"/>
    </source>
</evidence>
<dbReference type="Pfam" id="PF13966">
    <property type="entry name" value="zf-RVT"/>
    <property type="match status" value="1"/>
</dbReference>
<accession>A0A2U1L200</accession>
<feature type="domain" description="Reverse transcriptase zinc-binding" evidence="1">
    <location>
        <begin position="10"/>
        <end position="70"/>
    </location>
</feature>
<protein>
    <recommendedName>
        <fullName evidence="1">Reverse transcriptase zinc-binding domain-containing protein</fullName>
    </recommendedName>
</protein>